<dbReference type="InterPro" id="IPR050367">
    <property type="entry name" value="APC_superfamily"/>
</dbReference>
<name>A0ABS6LBL2_9GAMM</name>
<feature type="transmembrane region" description="Helical" evidence="7">
    <location>
        <begin position="39"/>
        <end position="57"/>
    </location>
</feature>
<feature type="transmembrane region" description="Helical" evidence="7">
    <location>
        <begin position="12"/>
        <end position="33"/>
    </location>
</feature>
<feature type="transmembrane region" description="Helical" evidence="7">
    <location>
        <begin position="224"/>
        <end position="248"/>
    </location>
</feature>
<evidence type="ECO:0000256" key="2">
    <source>
        <dbReference type="ARBA" id="ARBA00022448"/>
    </source>
</evidence>
<feature type="transmembrane region" description="Helical" evidence="7">
    <location>
        <begin position="150"/>
        <end position="171"/>
    </location>
</feature>
<feature type="transmembrane region" description="Helical" evidence="7">
    <location>
        <begin position="88"/>
        <end position="113"/>
    </location>
</feature>
<feature type="transmembrane region" description="Helical" evidence="7">
    <location>
        <begin position="275"/>
        <end position="293"/>
    </location>
</feature>
<dbReference type="PANTHER" id="PTHR42770">
    <property type="entry name" value="AMINO ACID TRANSPORTER-RELATED"/>
    <property type="match status" value="1"/>
</dbReference>
<keyword evidence="5 7" id="KW-1133">Transmembrane helix</keyword>
<evidence type="ECO:0000256" key="6">
    <source>
        <dbReference type="ARBA" id="ARBA00023136"/>
    </source>
</evidence>
<dbReference type="InterPro" id="IPR002293">
    <property type="entry name" value="AA/rel_permease1"/>
</dbReference>
<feature type="transmembrane region" description="Helical" evidence="7">
    <location>
        <begin position="401"/>
        <end position="420"/>
    </location>
</feature>
<comment type="caution">
    <text evidence="8">The sequence shown here is derived from an EMBL/GenBank/DDBJ whole genome shotgun (WGS) entry which is preliminary data.</text>
</comment>
<accession>A0ABS6LBL2</accession>
<keyword evidence="2" id="KW-0813">Transport</keyword>
<dbReference type="PANTHER" id="PTHR42770:SF15">
    <property type="entry name" value="GLUTAMATE_GAMMA-AMINOBUTYRATE ANTIPORTER-RELATED"/>
    <property type="match status" value="1"/>
</dbReference>
<organism evidence="8 9">
    <name type="scientific">Rahnella ecdela</name>
    <dbReference type="NCBI Taxonomy" id="2816250"/>
    <lineage>
        <taxon>Bacteria</taxon>
        <taxon>Pseudomonadati</taxon>
        <taxon>Pseudomonadota</taxon>
        <taxon>Gammaproteobacteria</taxon>
        <taxon>Enterobacterales</taxon>
        <taxon>Yersiniaceae</taxon>
        <taxon>Rahnella</taxon>
    </lineage>
</organism>
<evidence type="ECO:0000256" key="1">
    <source>
        <dbReference type="ARBA" id="ARBA00004651"/>
    </source>
</evidence>
<evidence type="ECO:0000313" key="8">
    <source>
        <dbReference type="EMBL" id="MBU9844328.1"/>
    </source>
</evidence>
<evidence type="ECO:0000256" key="7">
    <source>
        <dbReference type="SAM" id="Phobius"/>
    </source>
</evidence>
<feature type="transmembrane region" description="Helical" evidence="7">
    <location>
        <begin position="119"/>
        <end position="138"/>
    </location>
</feature>
<sequence length="465" mass="51566">METNKNQKIGMGSLTMFTLCAVMILDTLTASAAIGPSAFSWWVIMLAGFVLPYTLVVTELGSTWPAEGGIYDWVKRAFGTRMAARTSYLYWINVGLWMPSVYILFAGTFSSLYWPKMALHWQILLCLVLTWLTVWFCNISTSVCLKIARWGAFAKIIVIAVLGFAGIRYFLQHGLANNFEWHNLIPHLNESSRFLPAIIYSLLGLELVASMGKMIKSPEKTMRTAMFLAAILISALYLFGTFGILAALPVSQISLVSGIIDAMKIIFGQSEGARIILNILCVLTLFSFISNMVTWTSGSSRTAAEAAKSGELPACLGILSRRFHTPVGANVATGVVSTLVILCYSQLASDRSDLFWIIFSFSSCIFLLPYLLLFSAWFWLRYKETETLRPYRVPGGIFGQWLVAGVCLLFVIQGIILFVFPDLFDGKIDMSHSLPIVIGIIVTLLAGELCLLQYNRKMQSASSKL</sequence>
<keyword evidence="4 7" id="KW-0812">Transmembrane</keyword>
<evidence type="ECO:0000313" key="9">
    <source>
        <dbReference type="Proteomes" id="UP000739284"/>
    </source>
</evidence>
<dbReference type="Proteomes" id="UP000739284">
    <property type="component" value="Unassembled WGS sequence"/>
</dbReference>
<feature type="transmembrane region" description="Helical" evidence="7">
    <location>
        <begin position="327"/>
        <end position="348"/>
    </location>
</feature>
<evidence type="ECO:0000256" key="5">
    <source>
        <dbReference type="ARBA" id="ARBA00022989"/>
    </source>
</evidence>
<protein>
    <submittedName>
        <fullName evidence="8">Amino acid permease</fullName>
    </submittedName>
</protein>
<comment type="subcellular location">
    <subcellularLocation>
        <location evidence="1">Cell membrane</location>
        <topology evidence="1">Multi-pass membrane protein</topology>
    </subcellularLocation>
</comment>
<evidence type="ECO:0000256" key="4">
    <source>
        <dbReference type="ARBA" id="ARBA00022692"/>
    </source>
</evidence>
<dbReference type="Pfam" id="PF13520">
    <property type="entry name" value="AA_permease_2"/>
    <property type="match status" value="1"/>
</dbReference>
<gene>
    <name evidence="8" type="ORF">J1784_04775</name>
</gene>
<feature type="transmembrane region" description="Helical" evidence="7">
    <location>
        <begin position="432"/>
        <end position="454"/>
    </location>
</feature>
<evidence type="ECO:0000256" key="3">
    <source>
        <dbReference type="ARBA" id="ARBA00022475"/>
    </source>
</evidence>
<reference evidence="8 9" key="1">
    <citation type="submission" date="2021-03" db="EMBL/GenBank/DDBJ databases">
        <title>Five novel Rahnella species.</title>
        <authorList>
            <person name="Brady C."/>
            <person name="Asselin J."/>
            <person name="Beer S."/>
            <person name="Bruberg M.B."/>
            <person name="Crampton B."/>
            <person name="Venter S."/>
            <person name="Arnold D."/>
            <person name="Denman S."/>
        </authorList>
    </citation>
    <scope>NUCLEOTIDE SEQUENCE [LARGE SCALE GENOMIC DNA]</scope>
    <source>
        <strain evidence="8 9">FRB 231</strain>
    </source>
</reference>
<proteinExistence type="predicted"/>
<keyword evidence="6 7" id="KW-0472">Membrane</keyword>
<dbReference type="PIRSF" id="PIRSF006060">
    <property type="entry name" value="AA_transporter"/>
    <property type="match status" value="1"/>
</dbReference>
<dbReference type="EMBL" id="JAFMOY010000111">
    <property type="protein sequence ID" value="MBU9844328.1"/>
    <property type="molecule type" value="Genomic_DNA"/>
</dbReference>
<dbReference type="RefSeq" id="WP_217148249.1">
    <property type="nucleotide sequence ID" value="NZ_JAFMOY010000111.1"/>
</dbReference>
<keyword evidence="3" id="KW-1003">Cell membrane</keyword>
<keyword evidence="9" id="KW-1185">Reference proteome</keyword>
<feature type="transmembrane region" description="Helical" evidence="7">
    <location>
        <begin position="354"/>
        <end position="380"/>
    </location>
</feature>
<feature type="transmembrane region" description="Helical" evidence="7">
    <location>
        <begin position="191"/>
        <end position="212"/>
    </location>
</feature>